<dbReference type="InterPro" id="IPR043322">
    <property type="entry name" value="CtBP"/>
</dbReference>
<dbReference type="CDD" id="cd05299">
    <property type="entry name" value="CtBP_dh"/>
    <property type="match status" value="1"/>
</dbReference>
<dbReference type="GO" id="GO:0051287">
    <property type="term" value="F:NAD binding"/>
    <property type="evidence" value="ECO:0007669"/>
    <property type="project" value="InterPro"/>
</dbReference>
<keyword evidence="2 4" id="KW-0560">Oxidoreductase</keyword>
<dbReference type="EC" id="1.1.1.95" evidence="7"/>
<evidence type="ECO:0000259" key="5">
    <source>
        <dbReference type="Pfam" id="PF00389"/>
    </source>
</evidence>
<accession>A0A8T4GDU6</accession>
<gene>
    <name evidence="7" type="ORF">J2751_001324</name>
</gene>
<dbReference type="SUPFAM" id="SSF51735">
    <property type="entry name" value="NAD(P)-binding Rossmann-fold domains"/>
    <property type="match status" value="1"/>
</dbReference>
<dbReference type="PANTHER" id="PTHR43761">
    <property type="entry name" value="D-ISOMER SPECIFIC 2-HYDROXYACID DEHYDROGENASE FAMILY PROTEIN (AFU_ORTHOLOGUE AFUA_1G13630)"/>
    <property type="match status" value="1"/>
</dbReference>
<dbReference type="InterPro" id="IPR006139">
    <property type="entry name" value="D-isomer_2_OHA_DH_cat_dom"/>
</dbReference>
<dbReference type="Gene3D" id="3.40.50.720">
    <property type="entry name" value="NAD(P)-binding Rossmann-like Domain"/>
    <property type="match status" value="2"/>
</dbReference>
<keyword evidence="3" id="KW-0520">NAD</keyword>
<dbReference type="PANTHER" id="PTHR43761:SF1">
    <property type="entry name" value="D-ISOMER SPECIFIC 2-HYDROXYACID DEHYDROGENASE CATALYTIC DOMAIN-CONTAINING PROTEIN-RELATED"/>
    <property type="match status" value="1"/>
</dbReference>
<evidence type="ECO:0000259" key="6">
    <source>
        <dbReference type="Pfam" id="PF02826"/>
    </source>
</evidence>
<comment type="caution">
    <text evidence="7">The sequence shown here is derived from an EMBL/GenBank/DDBJ whole genome shotgun (WGS) entry which is preliminary data.</text>
</comment>
<evidence type="ECO:0000256" key="2">
    <source>
        <dbReference type="ARBA" id="ARBA00023002"/>
    </source>
</evidence>
<evidence type="ECO:0000313" key="7">
    <source>
        <dbReference type="EMBL" id="MBP1922316.1"/>
    </source>
</evidence>
<dbReference type="InterPro" id="IPR006140">
    <property type="entry name" value="D-isomer_DH_NAD-bd"/>
</dbReference>
<dbReference type="GO" id="GO:0004617">
    <property type="term" value="F:phosphoglycerate dehydrogenase activity"/>
    <property type="evidence" value="ECO:0007669"/>
    <property type="project" value="UniProtKB-EC"/>
</dbReference>
<name>A0A8T4GDU6_9EURY</name>
<protein>
    <submittedName>
        <fullName evidence="7">D-3-phosphoglycerate dehydrogenase</fullName>
        <ecNumber evidence="7">1.1.1.95</ecNumber>
    </submittedName>
</protein>
<dbReference type="InterPro" id="IPR050418">
    <property type="entry name" value="D-iso_2-hydroxyacid_DH_PdxB"/>
</dbReference>
<dbReference type="Pfam" id="PF00389">
    <property type="entry name" value="2-Hacid_dh"/>
    <property type="match status" value="1"/>
</dbReference>
<evidence type="ECO:0000256" key="1">
    <source>
        <dbReference type="ARBA" id="ARBA00005854"/>
    </source>
</evidence>
<organism evidence="7 8">
    <name type="scientific">Halorubrum alkaliphilum</name>
    <dbReference type="NCBI Taxonomy" id="261290"/>
    <lineage>
        <taxon>Archaea</taxon>
        <taxon>Methanobacteriati</taxon>
        <taxon>Methanobacteriota</taxon>
        <taxon>Stenosarchaea group</taxon>
        <taxon>Halobacteria</taxon>
        <taxon>Halobacteriales</taxon>
        <taxon>Haloferacaceae</taxon>
        <taxon>Halorubrum</taxon>
    </lineage>
</organism>
<evidence type="ECO:0000256" key="3">
    <source>
        <dbReference type="ARBA" id="ARBA00023027"/>
    </source>
</evidence>
<keyword evidence="8" id="KW-1185">Reference proteome</keyword>
<feature type="domain" description="D-isomer specific 2-hydroxyacid dehydrogenase NAD-binding" evidence="6">
    <location>
        <begin position="136"/>
        <end position="310"/>
    </location>
</feature>
<evidence type="ECO:0000256" key="4">
    <source>
        <dbReference type="RuleBase" id="RU003719"/>
    </source>
</evidence>
<comment type="similarity">
    <text evidence="1 4">Belongs to the D-isomer specific 2-hydroxyacid dehydrogenase family.</text>
</comment>
<dbReference type="Pfam" id="PF02826">
    <property type="entry name" value="2-Hacid_dh_C"/>
    <property type="match status" value="1"/>
</dbReference>
<evidence type="ECO:0000313" key="8">
    <source>
        <dbReference type="Proteomes" id="UP000823588"/>
    </source>
</evidence>
<dbReference type="AlphaFoldDB" id="A0A8T4GDU6"/>
<reference evidence="7" key="1">
    <citation type="submission" date="2021-03" db="EMBL/GenBank/DDBJ databases">
        <title>Genomic Encyclopedia of Type Strains, Phase IV (KMG-IV): sequencing the most valuable type-strain genomes for metagenomic binning, comparative biology and taxonomic classification.</title>
        <authorList>
            <person name="Goeker M."/>
        </authorList>
    </citation>
    <scope>NUCLEOTIDE SEQUENCE</scope>
    <source>
        <strain evidence="7">DSM 23564</strain>
    </source>
</reference>
<dbReference type="InterPro" id="IPR036291">
    <property type="entry name" value="NAD(P)-bd_dom_sf"/>
</dbReference>
<feature type="domain" description="D-isomer specific 2-hydroxyacid dehydrogenase catalytic" evidence="5">
    <location>
        <begin position="49"/>
        <end position="341"/>
    </location>
</feature>
<sequence length="348" mass="36904">MSTITPPTRSVGIKYGDPVPVHMKRVLLSEFPMIDPETYRTRLGTAVDEDVEIEVAPLGSTERLIDAAQGFDAVVTDINTPVTAEAIAALSPELDVVVRSAVGVDNVDVAAAADAGVTVTRVPDYCTDEVATHSVSLLLSCLRSLKAYDDAVATGGWSWEDGRPIRRLRASTVGLLSFGPIAQRAAEQLSGFDAELVAYDPFADAEAMDPYGVEKVEFDELFDRSDHVAVYAPLTDSTRGMVDADALARLTPDSVVVNVGRGPVIDEDALLDALDSGTIKAAGLDVLAEEPPADDPLVGRPDTVVTPHAAWYSEDAYDDLNRSAADDVAAVLNGEVPAGRVDPDADWV</sequence>
<dbReference type="GO" id="GO:0003714">
    <property type="term" value="F:transcription corepressor activity"/>
    <property type="evidence" value="ECO:0007669"/>
    <property type="project" value="InterPro"/>
</dbReference>
<dbReference type="Proteomes" id="UP000823588">
    <property type="component" value="Unassembled WGS sequence"/>
</dbReference>
<dbReference type="SUPFAM" id="SSF52283">
    <property type="entry name" value="Formate/glycerate dehydrogenase catalytic domain-like"/>
    <property type="match status" value="1"/>
</dbReference>
<proteinExistence type="inferred from homology"/>
<dbReference type="EMBL" id="JAGGKQ010000007">
    <property type="protein sequence ID" value="MBP1922316.1"/>
    <property type="molecule type" value="Genomic_DNA"/>
</dbReference>